<feature type="compositionally biased region" description="Basic residues" evidence="1">
    <location>
        <begin position="513"/>
        <end position="524"/>
    </location>
</feature>
<evidence type="ECO:0000256" key="2">
    <source>
        <dbReference type="SAM" id="SignalP"/>
    </source>
</evidence>
<comment type="caution">
    <text evidence="3">The sequence shown here is derived from an EMBL/GenBank/DDBJ whole genome shotgun (WGS) entry which is preliminary data.</text>
</comment>
<feature type="chain" id="PRO_5046990695" evidence="2">
    <location>
        <begin position="22"/>
        <end position="530"/>
    </location>
</feature>
<accession>A0ABW3I2E7</accession>
<keyword evidence="2" id="KW-0732">Signal</keyword>
<feature type="region of interest" description="Disordered" evidence="1">
    <location>
        <begin position="511"/>
        <end position="530"/>
    </location>
</feature>
<keyword evidence="4" id="KW-1185">Reference proteome</keyword>
<reference evidence="4" key="1">
    <citation type="journal article" date="2019" name="Int. J. Syst. Evol. Microbiol.">
        <title>The Global Catalogue of Microorganisms (GCM) 10K type strain sequencing project: providing services to taxonomists for standard genome sequencing and annotation.</title>
        <authorList>
            <consortium name="The Broad Institute Genomics Platform"/>
            <consortium name="The Broad Institute Genome Sequencing Center for Infectious Disease"/>
            <person name="Wu L."/>
            <person name="Ma J."/>
        </authorList>
    </citation>
    <scope>NUCLEOTIDE SEQUENCE [LARGE SCALE GENOMIC DNA]</scope>
    <source>
        <strain evidence="4">CCUG 62114</strain>
    </source>
</reference>
<feature type="signal peptide" evidence="2">
    <location>
        <begin position="1"/>
        <end position="21"/>
    </location>
</feature>
<dbReference type="RefSeq" id="WP_377715294.1">
    <property type="nucleotide sequence ID" value="NZ_JBHTJM010000008.1"/>
</dbReference>
<organism evidence="3 4">
    <name type="scientific">Pseudofulvibacter geojedonensis</name>
    <dbReference type="NCBI Taxonomy" id="1123758"/>
    <lineage>
        <taxon>Bacteria</taxon>
        <taxon>Pseudomonadati</taxon>
        <taxon>Bacteroidota</taxon>
        <taxon>Flavobacteriia</taxon>
        <taxon>Flavobacteriales</taxon>
        <taxon>Flavobacteriaceae</taxon>
        <taxon>Pseudofulvibacter</taxon>
    </lineage>
</organism>
<proteinExistence type="predicted"/>
<evidence type="ECO:0000313" key="3">
    <source>
        <dbReference type="EMBL" id="MFD0964003.1"/>
    </source>
</evidence>
<evidence type="ECO:0000313" key="4">
    <source>
        <dbReference type="Proteomes" id="UP001596997"/>
    </source>
</evidence>
<dbReference type="Proteomes" id="UP001596997">
    <property type="component" value="Unassembled WGS sequence"/>
</dbReference>
<sequence>MKKVFRSIVFTFLSFTFVTYAQVGIGTTTPEASSLLDIDAMSSGNNKGILIPRIPLTGSTDTTTITSPANSLLIYNTNNISDVTAGFYYWNSTTGIWTRLLNSQTADWARLGNAGTNSAVNFLGTTDNVDMVFKTNNNEVMRLQSGGEVAIGTTSVSGDNFVEVRTSVADIDGISSYVTGTGGIGVYGSSPDYFGVWGVSTTNNGIYGSSVSDEGVRGVTSADEDVTGFLTAGVYGGNNSTGGSSTGILGIANAATETVGIRAIAGGTTSYQDASVNSIGLTTNAPELAIYAYSENTTGERYTGHFVSEFDNNDLTYNEPRAQLAGYNPDGVGLIGNEMYYGGYFYSGGTTSGAYTYVGSRENTGTIIAPIWVNHKVIGNGVVSTIVRGEKEDVTMFAPEAPEVLFTDSGIGTLKNGQAYIQLDPILTKNIHVSKTNPLRVLIQLEGECNGVYVTDKTDKGFQVKELKKGKSNVNFSWHVIANRKDEINSDNSLTSYQDLRFPIAPKRLSNQLKKHNKVKKKKEMRNERQ</sequence>
<protein>
    <submittedName>
        <fullName evidence="3">Uncharacterized protein</fullName>
    </submittedName>
</protein>
<evidence type="ECO:0000256" key="1">
    <source>
        <dbReference type="SAM" id="MobiDB-lite"/>
    </source>
</evidence>
<name>A0ABW3I2E7_9FLAO</name>
<dbReference type="EMBL" id="JBHTJM010000008">
    <property type="protein sequence ID" value="MFD0964003.1"/>
    <property type="molecule type" value="Genomic_DNA"/>
</dbReference>
<gene>
    <name evidence="3" type="ORF">ACFQ1O_08315</name>
</gene>